<dbReference type="InterPro" id="IPR015500">
    <property type="entry name" value="Peptidase_S8_subtilisin-rel"/>
</dbReference>
<dbReference type="InterPro" id="IPR000209">
    <property type="entry name" value="Peptidase_S8/S53_dom"/>
</dbReference>
<dbReference type="PROSITE" id="PS00138">
    <property type="entry name" value="SUBTILASE_SER"/>
    <property type="match status" value="1"/>
</dbReference>
<evidence type="ECO:0000256" key="5">
    <source>
        <dbReference type="PROSITE-ProRule" id="PRU01240"/>
    </source>
</evidence>
<dbReference type="SUPFAM" id="SSF52743">
    <property type="entry name" value="Subtilisin-like"/>
    <property type="match status" value="1"/>
</dbReference>
<dbReference type="InterPro" id="IPR050131">
    <property type="entry name" value="Peptidase_S8_subtilisin-like"/>
</dbReference>
<feature type="compositionally biased region" description="Polar residues" evidence="6">
    <location>
        <begin position="1"/>
        <end position="10"/>
    </location>
</feature>
<dbReference type="InterPro" id="IPR036852">
    <property type="entry name" value="Peptidase_S8/S53_dom_sf"/>
</dbReference>
<dbReference type="InterPro" id="IPR023828">
    <property type="entry name" value="Peptidase_S8_Ser-AS"/>
</dbReference>
<dbReference type="Pfam" id="PF00082">
    <property type="entry name" value="Peptidase_S8"/>
    <property type="match status" value="1"/>
</dbReference>
<sequence length="779" mass="83979">MDENKNSSAPGNDKERPGSGYRKRVIVKFKDHVQLPREGAARMLDTLGIGPWDALAARFEGITLEPLLFFKQPGQFAALTERARALDPTFRPVNLDAYFAINLQPETNAEDLVKALSQWDSVATAYVEPPPVEPPFVNAADDPRSGNQGYLDPAPDGIDAEYAWNFPGGDGAGQALVDLEWGWTFNHEDLAAHGITLISGLNHSFFFHGSGVLGEIAAVDNTVGCIGITPELASIRCVGQHLPGGGYSTAQPILDAIAVMSFGDVLLLEAQTNLFGYNLVPVEIEPAVFDVIHLATSLGIVVVEAAGNGGVDLDTVVNPGGQQIFNRTSPDFQDSGAIIVGAASSTAPHSRLGFSCHGSRIDCYGWGENVDTLSSDSTNTATNLYTTSFNGTSSATPIVTGAALAVLGLVQAASGDRLAPWQVRMILADPANGTPSQNPAMDRVGVMPNLRAIIDGKMLNLSPDVYIRDFVGDMGDPHLGAISSSPDIILRQTVVADPQAAFGAGSGTENDMTLGYEAKAGQDNFIYVRVRNRGGSTATNVVATVYWAPPATLLTSDLWTLLGSTILPTVPTGDLLTVSNGITWPSAAVPAPGHYCFVGILDTPRDPGPAPADFLDWNNFITFIRSNNNVTWRNFNVINNVPPPRTEPPGYVPLPFMAAGAPDKARRMWLEIVPRFPAGAEILLELPVEFAELLHVHPSSVPFKYPDSPRLIHIHIHNCGYTKFPEVVFPAKARIPLRLLIKIPEAMRQHEFELFARQLYERDEVGRVTWRLVPPRQPL</sequence>
<dbReference type="RefSeq" id="WP_177171828.1">
    <property type="nucleotide sequence ID" value="NZ_FOBH01000007.1"/>
</dbReference>
<dbReference type="PROSITE" id="PS51892">
    <property type="entry name" value="SUBTILASE"/>
    <property type="match status" value="1"/>
</dbReference>
<evidence type="ECO:0000256" key="4">
    <source>
        <dbReference type="ARBA" id="ARBA00022825"/>
    </source>
</evidence>
<dbReference type="STRING" id="1233.SAMN05216387_10754"/>
<accession>A0A1H7NKN8</accession>
<keyword evidence="4" id="KW-0720">Serine protease</keyword>
<dbReference type="AlphaFoldDB" id="A0A1H7NKN8"/>
<dbReference type="Gene3D" id="3.40.50.200">
    <property type="entry name" value="Peptidase S8/S53 domain"/>
    <property type="match status" value="1"/>
</dbReference>
<feature type="region of interest" description="Disordered" evidence="6">
    <location>
        <begin position="1"/>
        <end position="20"/>
    </location>
</feature>
<dbReference type="GO" id="GO:0006508">
    <property type="term" value="P:proteolysis"/>
    <property type="evidence" value="ECO:0007669"/>
    <property type="project" value="UniProtKB-KW"/>
</dbReference>
<evidence type="ECO:0000259" key="7">
    <source>
        <dbReference type="Pfam" id="PF00082"/>
    </source>
</evidence>
<keyword evidence="3" id="KW-0378">Hydrolase</keyword>
<dbReference type="EMBL" id="FOBH01000007">
    <property type="protein sequence ID" value="SEL24053.1"/>
    <property type="molecule type" value="Genomic_DNA"/>
</dbReference>
<evidence type="ECO:0000256" key="3">
    <source>
        <dbReference type="ARBA" id="ARBA00022801"/>
    </source>
</evidence>
<dbReference type="InterPro" id="IPR034073">
    <property type="entry name" value="Subtilisin_DY-like_dom"/>
</dbReference>
<dbReference type="InterPro" id="IPR013783">
    <property type="entry name" value="Ig-like_fold"/>
</dbReference>
<reference evidence="8 9" key="1">
    <citation type="submission" date="2016-10" db="EMBL/GenBank/DDBJ databases">
        <authorList>
            <person name="de Groot N.N."/>
        </authorList>
    </citation>
    <scope>NUCLEOTIDE SEQUENCE [LARGE SCALE GENOMIC DNA]</scope>
    <source>
        <strain evidence="8 9">Nv1</strain>
    </source>
</reference>
<evidence type="ECO:0000256" key="1">
    <source>
        <dbReference type="ARBA" id="ARBA00011073"/>
    </source>
</evidence>
<organism evidence="8 9">
    <name type="scientific">Nitrosovibrio tenuis</name>
    <dbReference type="NCBI Taxonomy" id="1233"/>
    <lineage>
        <taxon>Bacteria</taxon>
        <taxon>Pseudomonadati</taxon>
        <taxon>Pseudomonadota</taxon>
        <taxon>Betaproteobacteria</taxon>
        <taxon>Nitrosomonadales</taxon>
        <taxon>Nitrosomonadaceae</taxon>
        <taxon>Nitrosovibrio</taxon>
    </lineage>
</organism>
<dbReference type="PANTHER" id="PTHR43806:SF11">
    <property type="entry name" value="CEREVISIN-RELATED"/>
    <property type="match status" value="1"/>
</dbReference>
<keyword evidence="9" id="KW-1185">Reference proteome</keyword>
<dbReference type="PRINTS" id="PR00723">
    <property type="entry name" value="SUBTILISIN"/>
</dbReference>
<dbReference type="Proteomes" id="UP000198620">
    <property type="component" value="Unassembled WGS sequence"/>
</dbReference>
<dbReference type="Gene3D" id="2.60.40.10">
    <property type="entry name" value="Immunoglobulins"/>
    <property type="match status" value="1"/>
</dbReference>
<evidence type="ECO:0000256" key="6">
    <source>
        <dbReference type="SAM" id="MobiDB-lite"/>
    </source>
</evidence>
<proteinExistence type="inferred from homology"/>
<name>A0A1H7NKN8_9PROT</name>
<gene>
    <name evidence="8" type="ORF">SAMN05216387_10754</name>
</gene>
<evidence type="ECO:0000256" key="2">
    <source>
        <dbReference type="ARBA" id="ARBA00022670"/>
    </source>
</evidence>
<comment type="caution">
    <text evidence="5">Lacks conserved residue(s) required for the propagation of feature annotation.</text>
</comment>
<dbReference type="PANTHER" id="PTHR43806">
    <property type="entry name" value="PEPTIDASE S8"/>
    <property type="match status" value="1"/>
</dbReference>
<comment type="similarity">
    <text evidence="1 5">Belongs to the peptidase S8 family.</text>
</comment>
<keyword evidence="2" id="KW-0645">Protease</keyword>
<feature type="domain" description="Peptidase S8/S53" evidence="7">
    <location>
        <begin position="208"/>
        <end position="431"/>
    </location>
</feature>
<protein>
    <submittedName>
        <fullName evidence="8">Subtilase family protein</fullName>
    </submittedName>
</protein>
<evidence type="ECO:0000313" key="8">
    <source>
        <dbReference type="EMBL" id="SEL24053.1"/>
    </source>
</evidence>
<evidence type="ECO:0000313" key="9">
    <source>
        <dbReference type="Proteomes" id="UP000198620"/>
    </source>
</evidence>
<dbReference type="GO" id="GO:0004252">
    <property type="term" value="F:serine-type endopeptidase activity"/>
    <property type="evidence" value="ECO:0007669"/>
    <property type="project" value="InterPro"/>
</dbReference>
<dbReference type="CDD" id="cd04843">
    <property type="entry name" value="Peptidases_S8_11"/>
    <property type="match status" value="1"/>
</dbReference>